<gene>
    <name evidence="2" type="ORF">F8566_35360</name>
</gene>
<protein>
    <submittedName>
        <fullName evidence="2">Uncharacterized protein</fullName>
    </submittedName>
</protein>
<comment type="caution">
    <text evidence="2">The sequence shown here is derived from an EMBL/GenBank/DDBJ whole genome shotgun (WGS) entry which is preliminary data.</text>
</comment>
<evidence type="ECO:0000313" key="2">
    <source>
        <dbReference type="EMBL" id="KAB2343409.1"/>
    </source>
</evidence>
<keyword evidence="3" id="KW-1185">Reference proteome</keyword>
<dbReference type="AlphaFoldDB" id="A0A6H9YFK2"/>
<reference evidence="2 3" key="1">
    <citation type="submission" date="2019-09" db="EMBL/GenBank/DDBJ databases">
        <title>Actinomadura physcomitrii sp. nov., a novel actinomycete isolated from moss [Physcomitrium sphaericum (Ludw) Fuernr].</title>
        <authorList>
            <person name="Zhuang X."/>
            <person name="Liu C."/>
        </authorList>
    </citation>
    <scope>NUCLEOTIDE SEQUENCE [LARGE SCALE GENOMIC DNA]</scope>
    <source>
        <strain evidence="2 3">HMC1</strain>
    </source>
</reference>
<accession>A0A6H9YFK2</accession>
<dbReference type="RefSeq" id="WP_151566212.1">
    <property type="nucleotide sequence ID" value="NZ_WBMT01000019.1"/>
</dbReference>
<organism evidence="2 3">
    <name type="scientific">Actinomadura rudentiformis</name>
    <dbReference type="NCBI Taxonomy" id="359158"/>
    <lineage>
        <taxon>Bacteria</taxon>
        <taxon>Bacillati</taxon>
        <taxon>Actinomycetota</taxon>
        <taxon>Actinomycetes</taxon>
        <taxon>Streptosporangiales</taxon>
        <taxon>Thermomonosporaceae</taxon>
        <taxon>Actinomadura</taxon>
    </lineage>
</organism>
<feature type="region of interest" description="Disordered" evidence="1">
    <location>
        <begin position="66"/>
        <end position="90"/>
    </location>
</feature>
<evidence type="ECO:0000313" key="3">
    <source>
        <dbReference type="Proteomes" id="UP000468735"/>
    </source>
</evidence>
<name>A0A6H9YFK2_9ACTN</name>
<proteinExistence type="predicted"/>
<sequence>MNAQDDISRLLCPDPDHAPPCPIPWSTARLSENEITVAVYTTDAQAQERLQRIEPLPDVRSTTLLRDVDPAGNPLDHPDLIQQYTTEHRT</sequence>
<evidence type="ECO:0000256" key="1">
    <source>
        <dbReference type="SAM" id="MobiDB-lite"/>
    </source>
</evidence>
<dbReference type="EMBL" id="WBMT01000019">
    <property type="protein sequence ID" value="KAB2343409.1"/>
    <property type="molecule type" value="Genomic_DNA"/>
</dbReference>
<dbReference type="Proteomes" id="UP000468735">
    <property type="component" value="Unassembled WGS sequence"/>
</dbReference>